<dbReference type="HOGENOM" id="CLU_3402385_0_0_12"/>
<organism evidence="2">
    <name type="scientific">Borrelia crocidurae DOU</name>
    <dbReference type="NCBI Taxonomy" id="1293575"/>
    <lineage>
        <taxon>Bacteria</taxon>
        <taxon>Pseudomonadati</taxon>
        <taxon>Spirochaetota</taxon>
        <taxon>Spirochaetia</taxon>
        <taxon>Spirochaetales</taxon>
        <taxon>Borreliaceae</taxon>
        <taxon>Borrelia</taxon>
    </lineage>
</organism>
<feature type="region of interest" description="Disordered" evidence="1">
    <location>
        <begin position="1"/>
        <end position="30"/>
    </location>
</feature>
<evidence type="ECO:0008006" key="3">
    <source>
        <dbReference type="Google" id="ProtNLM"/>
    </source>
</evidence>
<proteinExistence type="predicted"/>
<dbReference type="EMBL" id="CP004342">
    <property type="protein sequence ID" value="AHH07890.1"/>
    <property type="molecule type" value="Genomic_DNA"/>
</dbReference>
<feature type="compositionally biased region" description="Acidic residues" evidence="1">
    <location>
        <begin position="21"/>
        <end position="30"/>
    </location>
</feature>
<evidence type="ECO:0000256" key="1">
    <source>
        <dbReference type="SAM" id="MobiDB-lite"/>
    </source>
</evidence>
<feature type="compositionally biased region" description="Basic and acidic residues" evidence="1">
    <location>
        <begin position="1"/>
        <end position="20"/>
    </location>
</feature>
<name>W5SM18_9SPIR</name>
<sequence length="30" mass="3514">MIERVRESDRESKENEKEGNNIDDDDSDGM</sequence>
<gene>
    <name evidence="2" type="ORF">BCD_1824</name>
</gene>
<accession>W5SM18</accession>
<protein>
    <recommendedName>
        <fullName evidence="3">Variable outer membrane protein</fullName>
    </recommendedName>
</protein>
<reference evidence="2" key="1">
    <citation type="submission" date="2013-02" db="EMBL/GenBank/DDBJ databases">
        <title>Comparative genomics of Borrelia species.</title>
        <authorList>
            <person name="Schwan T.G."/>
            <person name="Raffel S.J."/>
            <person name="Porcella S.F."/>
        </authorList>
    </citation>
    <scope>NUCLEOTIDE SEQUENCE</scope>
    <source>
        <strain evidence="2">DOU</strain>
        <plasmid evidence="2">unnamed</plasmid>
    </source>
</reference>
<keyword evidence="2" id="KW-0614">Plasmid</keyword>
<dbReference type="AlphaFoldDB" id="W5SM18"/>
<geneLocation type="plasmid" evidence="2">
    <name>unnamed</name>
</geneLocation>
<evidence type="ECO:0000313" key="2">
    <source>
        <dbReference type="EMBL" id="AHH07890.1"/>
    </source>
</evidence>